<evidence type="ECO:0000313" key="2">
    <source>
        <dbReference type="EMBL" id="KAF9521249.1"/>
    </source>
</evidence>
<dbReference type="EMBL" id="MU158208">
    <property type="protein sequence ID" value="KAF9521249.1"/>
    <property type="molecule type" value="Genomic_DNA"/>
</dbReference>
<keyword evidence="3" id="KW-1185">Reference proteome</keyword>
<evidence type="ECO:0000259" key="1">
    <source>
        <dbReference type="Pfam" id="PF20722"/>
    </source>
</evidence>
<sequence>MHKIGGFHLSGNKPATFLLNKVHKHHGDHHRYVPNLLELFKSWLGNNELLDNNRIYLGLFQQVLVWESIRLQHASSQDERLLAPTQTVEAKLPSLEWPHGKYDFVVVWSDSVPGQSDVLEVHRIFKPDFKNLLFSVSANVNALDQYFLYGMQMSFKGGLNGHRARDESTDMYILDRPEVPRWRILPASNVQFRVNLIPRFGSKATAELKSNTVNFRTESFLLNFFGEDDTFHSILSREKAQ</sequence>
<name>A0A9P6BC20_9AGAR</name>
<feature type="domain" description="DUF6830" evidence="1">
    <location>
        <begin position="59"/>
        <end position="111"/>
    </location>
</feature>
<gene>
    <name evidence="2" type="ORF">CPB83DRAFT_900944</name>
</gene>
<organism evidence="2 3">
    <name type="scientific">Crepidotus variabilis</name>
    <dbReference type="NCBI Taxonomy" id="179855"/>
    <lineage>
        <taxon>Eukaryota</taxon>
        <taxon>Fungi</taxon>
        <taxon>Dikarya</taxon>
        <taxon>Basidiomycota</taxon>
        <taxon>Agaricomycotina</taxon>
        <taxon>Agaricomycetes</taxon>
        <taxon>Agaricomycetidae</taxon>
        <taxon>Agaricales</taxon>
        <taxon>Agaricineae</taxon>
        <taxon>Crepidotaceae</taxon>
        <taxon>Crepidotus</taxon>
    </lineage>
</organism>
<dbReference type="AlphaFoldDB" id="A0A9P6BC20"/>
<evidence type="ECO:0000313" key="3">
    <source>
        <dbReference type="Proteomes" id="UP000807306"/>
    </source>
</evidence>
<proteinExistence type="predicted"/>
<accession>A0A9P6BC20</accession>
<dbReference type="InterPro" id="IPR049233">
    <property type="entry name" value="DUF6830"/>
</dbReference>
<dbReference type="Proteomes" id="UP000807306">
    <property type="component" value="Unassembled WGS sequence"/>
</dbReference>
<reference evidence="2" key="1">
    <citation type="submission" date="2020-11" db="EMBL/GenBank/DDBJ databases">
        <authorList>
            <consortium name="DOE Joint Genome Institute"/>
            <person name="Ahrendt S."/>
            <person name="Riley R."/>
            <person name="Andreopoulos W."/>
            <person name="Labutti K."/>
            <person name="Pangilinan J."/>
            <person name="Ruiz-Duenas F.J."/>
            <person name="Barrasa J.M."/>
            <person name="Sanchez-Garcia M."/>
            <person name="Camarero S."/>
            <person name="Miyauchi S."/>
            <person name="Serrano A."/>
            <person name="Linde D."/>
            <person name="Babiker R."/>
            <person name="Drula E."/>
            <person name="Ayuso-Fernandez I."/>
            <person name="Pacheco R."/>
            <person name="Padilla G."/>
            <person name="Ferreira P."/>
            <person name="Barriuso J."/>
            <person name="Kellner H."/>
            <person name="Castanera R."/>
            <person name="Alfaro M."/>
            <person name="Ramirez L."/>
            <person name="Pisabarro A.G."/>
            <person name="Kuo A."/>
            <person name="Tritt A."/>
            <person name="Lipzen A."/>
            <person name="He G."/>
            <person name="Yan M."/>
            <person name="Ng V."/>
            <person name="Cullen D."/>
            <person name="Martin F."/>
            <person name="Rosso M.-N."/>
            <person name="Henrissat B."/>
            <person name="Hibbett D."/>
            <person name="Martinez A.T."/>
            <person name="Grigoriev I.V."/>
        </authorList>
    </citation>
    <scope>NUCLEOTIDE SEQUENCE</scope>
    <source>
        <strain evidence="2">CBS 506.95</strain>
    </source>
</reference>
<comment type="caution">
    <text evidence="2">The sequence shown here is derived from an EMBL/GenBank/DDBJ whole genome shotgun (WGS) entry which is preliminary data.</text>
</comment>
<dbReference type="Pfam" id="PF20722">
    <property type="entry name" value="DUF6830"/>
    <property type="match status" value="1"/>
</dbReference>
<protein>
    <recommendedName>
        <fullName evidence="1">DUF6830 domain-containing protein</fullName>
    </recommendedName>
</protein>